<keyword evidence="3" id="KW-1185">Reference proteome</keyword>
<proteinExistence type="predicted"/>
<evidence type="ECO:0000313" key="3">
    <source>
        <dbReference type="Proteomes" id="UP001249851"/>
    </source>
</evidence>
<protein>
    <submittedName>
        <fullName evidence="2">Uncharacterized protein</fullName>
    </submittedName>
</protein>
<organism evidence="2 3">
    <name type="scientific">Acropora cervicornis</name>
    <name type="common">Staghorn coral</name>
    <dbReference type="NCBI Taxonomy" id="6130"/>
    <lineage>
        <taxon>Eukaryota</taxon>
        <taxon>Metazoa</taxon>
        <taxon>Cnidaria</taxon>
        <taxon>Anthozoa</taxon>
        <taxon>Hexacorallia</taxon>
        <taxon>Scleractinia</taxon>
        <taxon>Astrocoeniina</taxon>
        <taxon>Acroporidae</taxon>
        <taxon>Acropora</taxon>
    </lineage>
</organism>
<dbReference type="EMBL" id="JARQWQ010000009">
    <property type="protein sequence ID" value="KAK2569805.1"/>
    <property type="molecule type" value="Genomic_DNA"/>
</dbReference>
<name>A0AAD9QYK5_ACRCE</name>
<dbReference type="AlphaFoldDB" id="A0AAD9QYK5"/>
<reference evidence="2" key="2">
    <citation type="journal article" date="2023" name="Science">
        <title>Genomic signatures of disease resistance in endangered staghorn corals.</title>
        <authorList>
            <person name="Vollmer S.V."/>
            <person name="Selwyn J.D."/>
            <person name="Despard B.A."/>
            <person name="Roesel C.L."/>
        </authorList>
    </citation>
    <scope>NUCLEOTIDE SEQUENCE</scope>
    <source>
        <strain evidence="2">K2</strain>
    </source>
</reference>
<evidence type="ECO:0000313" key="2">
    <source>
        <dbReference type="EMBL" id="KAK2569805.1"/>
    </source>
</evidence>
<feature type="region of interest" description="Disordered" evidence="1">
    <location>
        <begin position="170"/>
        <end position="217"/>
    </location>
</feature>
<accession>A0AAD9QYK5</accession>
<dbReference type="Proteomes" id="UP001249851">
    <property type="component" value="Unassembled WGS sequence"/>
</dbReference>
<gene>
    <name evidence="2" type="ORF">P5673_005654</name>
</gene>
<evidence type="ECO:0000256" key="1">
    <source>
        <dbReference type="SAM" id="MobiDB-lite"/>
    </source>
</evidence>
<comment type="caution">
    <text evidence="2">The sequence shown here is derived from an EMBL/GenBank/DDBJ whole genome shotgun (WGS) entry which is preliminary data.</text>
</comment>
<sequence length="217" mass="24941">MASCIPLRAIPYHHQRIELSEGKIIWKRVPSAQEDYSFSDTMSSVEDIFHTESILVVTPLTPKSAQDVEKKGKETCTQVNNIWLGHLWQRDPFLSGFLPEKSIRRSISYGMQEFRVETQQESKQWNVQKKLEGNISGKSNNAGGEFTDRSAMRVCREHFKKGFNYHVGYVPGKKAGSENNKEDYNSRHPEPWARQEDHDSSSQAEFELGEGDFEKDI</sequence>
<feature type="compositionally biased region" description="Basic and acidic residues" evidence="1">
    <location>
        <begin position="175"/>
        <end position="200"/>
    </location>
</feature>
<reference evidence="2" key="1">
    <citation type="journal article" date="2023" name="G3 (Bethesda)">
        <title>Whole genome assembly and annotation of the endangered Caribbean coral Acropora cervicornis.</title>
        <authorList>
            <person name="Selwyn J.D."/>
            <person name="Vollmer S.V."/>
        </authorList>
    </citation>
    <scope>NUCLEOTIDE SEQUENCE</scope>
    <source>
        <strain evidence="2">K2</strain>
    </source>
</reference>